<dbReference type="GO" id="GO:0016020">
    <property type="term" value="C:membrane"/>
    <property type="evidence" value="ECO:0007669"/>
    <property type="project" value="InterPro"/>
</dbReference>
<keyword evidence="1" id="KW-1133">Transmembrane helix</keyword>
<comment type="caution">
    <text evidence="3">The sequence shown here is derived from an EMBL/GenBank/DDBJ whole genome shotgun (WGS) entry which is preliminary data.</text>
</comment>
<keyword evidence="3" id="KW-0808">Transferase</keyword>
<name>A0A504JJT7_9FLAO</name>
<keyword evidence="1" id="KW-0812">Transmembrane</keyword>
<keyword evidence="3" id="KW-0418">Kinase</keyword>
<evidence type="ECO:0000259" key="2">
    <source>
        <dbReference type="Pfam" id="PF06580"/>
    </source>
</evidence>
<feature type="transmembrane region" description="Helical" evidence="1">
    <location>
        <begin position="12"/>
        <end position="32"/>
    </location>
</feature>
<dbReference type="PANTHER" id="PTHR34220:SF7">
    <property type="entry name" value="SENSOR HISTIDINE KINASE YPDA"/>
    <property type="match status" value="1"/>
</dbReference>
<dbReference type="Proteomes" id="UP000315540">
    <property type="component" value="Unassembled WGS sequence"/>
</dbReference>
<dbReference type="Pfam" id="PF06580">
    <property type="entry name" value="His_kinase"/>
    <property type="match status" value="1"/>
</dbReference>
<feature type="transmembrane region" description="Helical" evidence="1">
    <location>
        <begin position="44"/>
        <end position="67"/>
    </location>
</feature>
<evidence type="ECO:0000256" key="1">
    <source>
        <dbReference type="SAM" id="Phobius"/>
    </source>
</evidence>
<dbReference type="InterPro" id="IPR010559">
    <property type="entry name" value="Sig_transdc_His_kin_internal"/>
</dbReference>
<feature type="domain" description="Signal transduction histidine kinase internal region" evidence="2">
    <location>
        <begin position="134"/>
        <end position="212"/>
    </location>
</feature>
<evidence type="ECO:0000313" key="4">
    <source>
        <dbReference type="Proteomes" id="UP000315540"/>
    </source>
</evidence>
<evidence type="ECO:0000313" key="3">
    <source>
        <dbReference type="EMBL" id="TPN88088.1"/>
    </source>
</evidence>
<dbReference type="PANTHER" id="PTHR34220">
    <property type="entry name" value="SENSOR HISTIDINE KINASE YPDA"/>
    <property type="match status" value="1"/>
</dbReference>
<dbReference type="InterPro" id="IPR036890">
    <property type="entry name" value="HATPase_C_sf"/>
</dbReference>
<feature type="transmembrane region" description="Helical" evidence="1">
    <location>
        <begin position="93"/>
        <end position="113"/>
    </location>
</feature>
<protein>
    <submittedName>
        <fullName evidence="3">Histidine kinase</fullName>
    </submittedName>
</protein>
<proteinExistence type="predicted"/>
<keyword evidence="4" id="KW-1185">Reference proteome</keyword>
<organism evidence="3 4">
    <name type="scientific">Aquimarina algicola</name>
    <dbReference type="NCBI Taxonomy" id="2589995"/>
    <lineage>
        <taxon>Bacteria</taxon>
        <taxon>Pseudomonadati</taxon>
        <taxon>Bacteroidota</taxon>
        <taxon>Flavobacteriia</taxon>
        <taxon>Flavobacteriales</taxon>
        <taxon>Flavobacteriaceae</taxon>
        <taxon>Aquimarina</taxon>
    </lineage>
</organism>
<dbReference type="EMBL" id="VFWZ01000002">
    <property type="protein sequence ID" value="TPN88088.1"/>
    <property type="molecule type" value="Genomic_DNA"/>
</dbReference>
<dbReference type="InterPro" id="IPR050640">
    <property type="entry name" value="Bact_2-comp_sensor_kinase"/>
</dbReference>
<gene>
    <name evidence="3" type="ORF">FHK87_08455</name>
</gene>
<keyword evidence="1" id="KW-0472">Membrane</keyword>
<sequence length="324" mass="38144">MLDQYSLFSSLVRQLCLLVPQLIGAYLFAYYLIPRYILRKQKWFYISIGFMIIYFTSALGRILIIYISEPLLRTYPFVQEPLKEILLDWKKLLLNYFPSVYLAVFVFLFLKYFTHFANTKQKELTLKKEKVETELHILKAQLNPHFLFNTLNNIYVLAIENSPHTAYSIERLSEILDYILYRCSEKYVPLQGELRMLENYIGLEKLRYDDRLQVTFKKEIHKEIKIAPLILLSFVENAFKHGAGEDSGSPKIDITTSNQNGCFVFEICNTIQSIGISTPRKKIGLVNIRKQLELLYPNRYALEIENSKEDMFLVRLKIDITNED</sequence>
<dbReference type="AlphaFoldDB" id="A0A504JJT7"/>
<dbReference type="Gene3D" id="3.30.565.10">
    <property type="entry name" value="Histidine kinase-like ATPase, C-terminal domain"/>
    <property type="match status" value="1"/>
</dbReference>
<reference evidence="3 4" key="1">
    <citation type="submission" date="2019-06" db="EMBL/GenBank/DDBJ databases">
        <authorList>
            <person name="Meng X."/>
        </authorList>
    </citation>
    <scope>NUCLEOTIDE SEQUENCE [LARGE SCALE GENOMIC DNA]</scope>
    <source>
        <strain evidence="3 4">M625</strain>
    </source>
</reference>
<dbReference type="GO" id="GO:0000155">
    <property type="term" value="F:phosphorelay sensor kinase activity"/>
    <property type="evidence" value="ECO:0007669"/>
    <property type="project" value="InterPro"/>
</dbReference>
<dbReference type="OrthoDB" id="9809908at2"/>
<accession>A0A504JJT7</accession>